<gene>
    <name evidence="1" type="ORF">BaRGS_00024502</name>
</gene>
<dbReference type="Proteomes" id="UP001519460">
    <property type="component" value="Unassembled WGS sequence"/>
</dbReference>
<protein>
    <submittedName>
        <fullName evidence="1">Uncharacterized protein</fullName>
    </submittedName>
</protein>
<sequence>MTCFHADDQIILQGKEPFVSPLTLFAADRCSSQRKRRRRGENPRLAWVNLLQKHLTGFRPATTSPSHFGASGLRADQCAPLTIVLRLPIRMRPAGRPATNNWKTVE</sequence>
<name>A0ABD0KAX3_9CAEN</name>
<keyword evidence="2" id="KW-1185">Reference proteome</keyword>
<evidence type="ECO:0000313" key="1">
    <source>
        <dbReference type="EMBL" id="KAK7484253.1"/>
    </source>
</evidence>
<organism evidence="1 2">
    <name type="scientific">Batillaria attramentaria</name>
    <dbReference type="NCBI Taxonomy" id="370345"/>
    <lineage>
        <taxon>Eukaryota</taxon>
        <taxon>Metazoa</taxon>
        <taxon>Spiralia</taxon>
        <taxon>Lophotrochozoa</taxon>
        <taxon>Mollusca</taxon>
        <taxon>Gastropoda</taxon>
        <taxon>Caenogastropoda</taxon>
        <taxon>Sorbeoconcha</taxon>
        <taxon>Cerithioidea</taxon>
        <taxon>Batillariidae</taxon>
        <taxon>Batillaria</taxon>
    </lineage>
</organism>
<dbReference type="AlphaFoldDB" id="A0ABD0KAX3"/>
<accession>A0ABD0KAX3</accession>
<comment type="caution">
    <text evidence="1">The sequence shown here is derived from an EMBL/GenBank/DDBJ whole genome shotgun (WGS) entry which is preliminary data.</text>
</comment>
<reference evidence="1 2" key="1">
    <citation type="journal article" date="2023" name="Sci. Data">
        <title>Genome assembly of the Korean intertidal mud-creeper Batillaria attramentaria.</title>
        <authorList>
            <person name="Patra A.K."/>
            <person name="Ho P.T."/>
            <person name="Jun S."/>
            <person name="Lee S.J."/>
            <person name="Kim Y."/>
            <person name="Won Y.J."/>
        </authorList>
    </citation>
    <scope>NUCLEOTIDE SEQUENCE [LARGE SCALE GENOMIC DNA]</scope>
    <source>
        <strain evidence="1">Wonlab-2016</strain>
    </source>
</reference>
<evidence type="ECO:0000313" key="2">
    <source>
        <dbReference type="Proteomes" id="UP001519460"/>
    </source>
</evidence>
<proteinExistence type="predicted"/>
<dbReference type="EMBL" id="JACVVK020000213">
    <property type="protein sequence ID" value="KAK7484253.1"/>
    <property type="molecule type" value="Genomic_DNA"/>
</dbReference>